<name>A0A0N1F1F3_9HYPH</name>
<dbReference type="PATRIC" id="fig|1526658.3.peg.897"/>
<dbReference type="GO" id="GO:0008720">
    <property type="term" value="F:D-lactate dehydrogenase (NAD+) activity"/>
    <property type="evidence" value="ECO:0007669"/>
    <property type="project" value="TreeGrafter"/>
</dbReference>
<reference evidence="9 10" key="1">
    <citation type="submission" date="2015-07" db="EMBL/GenBank/DDBJ databases">
        <title>Whole genome sequencing of Bosea vaviloviae isolated from cave pool.</title>
        <authorList>
            <person name="Tan N.E.H."/>
            <person name="Lee Y.P."/>
            <person name="Gan H.M."/>
            <person name="Barton H."/>
            <person name="Savka M.A."/>
        </authorList>
    </citation>
    <scope>NUCLEOTIDE SEQUENCE [LARGE SCALE GENOMIC DNA]</scope>
    <source>
        <strain evidence="9 10">SD260</strain>
    </source>
</reference>
<evidence type="ECO:0000256" key="4">
    <source>
        <dbReference type="ARBA" id="ARBA00022827"/>
    </source>
</evidence>
<dbReference type="PROSITE" id="PS51387">
    <property type="entry name" value="FAD_PCMH"/>
    <property type="match status" value="1"/>
</dbReference>
<dbReference type="GO" id="GO:0071949">
    <property type="term" value="F:FAD binding"/>
    <property type="evidence" value="ECO:0007669"/>
    <property type="project" value="InterPro"/>
</dbReference>
<evidence type="ECO:0000256" key="3">
    <source>
        <dbReference type="ARBA" id="ARBA00022723"/>
    </source>
</evidence>
<evidence type="ECO:0000256" key="5">
    <source>
        <dbReference type="ARBA" id="ARBA00023002"/>
    </source>
</evidence>
<evidence type="ECO:0000256" key="6">
    <source>
        <dbReference type="ARBA" id="ARBA00023004"/>
    </source>
</evidence>
<evidence type="ECO:0000256" key="7">
    <source>
        <dbReference type="ARBA" id="ARBA00023014"/>
    </source>
</evidence>
<evidence type="ECO:0000313" key="10">
    <source>
        <dbReference type="Proteomes" id="UP000037822"/>
    </source>
</evidence>
<dbReference type="OrthoDB" id="9811557at2"/>
<dbReference type="GO" id="GO:0046872">
    <property type="term" value="F:metal ion binding"/>
    <property type="evidence" value="ECO:0007669"/>
    <property type="project" value="UniProtKB-KW"/>
</dbReference>
<dbReference type="InterPro" id="IPR016169">
    <property type="entry name" value="FAD-bd_PCMH_sub2"/>
</dbReference>
<keyword evidence="5" id="KW-0560">Oxidoreductase</keyword>
<evidence type="ECO:0000256" key="1">
    <source>
        <dbReference type="ARBA" id="ARBA00001974"/>
    </source>
</evidence>
<keyword evidence="7" id="KW-0411">Iron-sulfur</keyword>
<dbReference type="Gene3D" id="3.30.70.2740">
    <property type="match status" value="1"/>
</dbReference>
<dbReference type="PANTHER" id="PTHR11748">
    <property type="entry name" value="D-LACTATE DEHYDROGENASE"/>
    <property type="match status" value="1"/>
</dbReference>
<keyword evidence="4" id="KW-0274">FAD</keyword>
<keyword evidence="6" id="KW-0408">Iron</keyword>
<dbReference type="InterPro" id="IPR017896">
    <property type="entry name" value="4Fe4S_Fe-S-bd"/>
</dbReference>
<dbReference type="InterPro" id="IPR017900">
    <property type="entry name" value="4Fe4S_Fe_S_CS"/>
</dbReference>
<dbReference type="EMBL" id="LGSZ01000078">
    <property type="protein sequence ID" value="KPH75510.1"/>
    <property type="molecule type" value="Genomic_DNA"/>
</dbReference>
<dbReference type="InterPro" id="IPR016164">
    <property type="entry name" value="FAD-linked_Oxase-like_C"/>
</dbReference>
<protein>
    <submittedName>
        <fullName evidence="9">Lactate dehydrogenase</fullName>
    </submittedName>
</protein>
<proteinExistence type="predicted"/>
<evidence type="ECO:0000313" key="9">
    <source>
        <dbReference type="EMBL" id="KPH75510.1"/>
    </source>
</evidence>
<dbReference type="PROSITE" id="PS00198">
    <property type="entry name" value="4FE4S_FER_1"/>
    <property type="match status" value="1"/>
</dbReference>
<dbReference type="Pfam" id="PF01565">
    <property type="entry name" value="FAD_binding_4"/>
    <property type="match status" value="1"/>
</dbReference>
<gene>
    <name evidence="9" type="ORF">AE618_24345</name>
</gene>
<dbReference type="InterPro" id="IPR006094">
    <property type="entry name" value="Oxid_FAD_bind_N"/>
</dbReference>
<dbReference type="InterPro" id="IPR016166">
    <property type="entry name" value="FAD-bd_PCMH"/>
</dbReference>
<dbReference type="AlphaFoldDB" id="A0A0N1F1F3"/>
<dbReference type="PANTHER" id="PTHR11748:SF119">
    <property type="entry name" value="D-2-HYDROXYGLUTARATE DEHYDROGENASE"/>
    <property type="match status" value="1"/>
</dbReference>
<dbReference type="Proteomes" id="UP000037822">
    <property type="component" value="Unassembled WGS sequence"/>
</dbReference>
<sequence length="988" mass="107116">MNQASLPRPHARNLGLERRLERTLEGEVRFDAFTRGRYATDASIYQIVPQGVVFPKHEADIAASLQIAAEHGLAVIARGGGTSQNGQPIGDALILDMSRHFNAIRDYDPAARTISVAPGLVLEQLNAHLKKDGLFFPVEPSTASRCTIGGMAGNNSSGARSLRYGKMVDNVVAMRALFHDGEAFALGEAGVGDNSSVRARDLMTRMLALANGHRDAIEAIFPKVQRRVGGYNLDELLPARPNLSHLLVGSEGTLAITTEATLKLSPLPTHRVMGVCHFPSFRAAMETTRHIVALGPVAVELVDNNVLVLGADIPLFVRTLADITRGQPNCLLLVEFAGDDLAELKRELRRLDQCMADHGFADAVVEVVEPARQKPVWEVREACLNIMMSMKGDGKPVSFIEDCAVPLDHLADYTDAITALFARHGTRGTWYAHASVGCLHVRPILNMKDEAGVKAMRGIAEEACELVRRFKGSYSGEHGDGISRSEFVEPMFGGPLTRAFEAVKDGFDPDNRLNPGKIVRPLRMDDRSLMRFPPGYATPIPARTALDWSDWGGLGGAVEMCNNNGTCRKLSGGTMCPSYRATKDETHVTRGRANTLRLAISGQLGPDAFTSPEMKQTLDLCVSCKGCKRDCPTGVDMARMKIEFLSHYHGKHGLPLKERLIAWLPRYAPWAARLAPLMNLRDRVPLLARLSESWLGFSARRSLPLWRKPWSQTGKPAAAVDVLGDGRDIVLFGDTFNRYFERENLEATERVLAAGGYRVHKVEPKDGGRPLCCGRTFLSAGFVDEARVEARRTLDALAPFVARGARIVGLEPSCLLTFRDEFGAILPKDEVEPMAKAAFLLEELLAADLKAGTTNLPMRDQGGRVAHLHGHCHQKAFAAMGSVEATLRAIPGLDVRPIESSCCGMSGAFGYGAATIDVSFAMAELSLLPAVRQAGAGDLIVADGTSCRHQIHDGAAREALHVARVLDMALEAPPGPASAAPYGLSRSN</sequence>
<dbReference type="GO" id="GO:0051536">
    <property type="term" value="F:iron-sulfur cluster binding"/>
    <property type="evidence" value="ECO:0007669"/>
    <property type="project" value="UniProtKB-KW"/>
</dbReference>
<dbReference type="GO" id="GO:0004458">
    <property type="term" value="F:D-lactate dehydrogenase (cytochrome) activity"/>
    <property type="evidence" value="ECO:0007669"/>
    <property type="project" value="TreeGrafter"/>
</dbReference>
<accession>A0A0N1F1F3</accession>
<dbReference type="Pfam" id="PF13183">
    <property type="entry name" value="Fer4_8"/>
    <property type="match status" value="1"/>
</dbReference>
<keyword evidence="2" id="KW-0285">Flavoprotein</keyword>
<comment type="caution">
    <text evidence="9">The sequence shown here is derived from an EMBL/GenBank/DDBJ whole genome shotgun (WGS) entry which is preliminary data.</text>
</comment>
<keyword evidence="3" id="KW-0479">Metal-binding</keyword>
<dbReference type="RefSeq" id="WP_054211648.1">
    <property type="nucleotide sequence ID" value="NZ_LGSZ01000078.1"/>
</dbReference>
<comment type="cofactor">
    <cofactor evidence="1">
        <name>FAD</name>
        <dbReference type="ChEBI" id="CHEBI:57692"/>
    </cofactor>
</comment>
<dbReference type="SUPFAM" id="SSF56176">
    <property type="entry name" value="FAD-binding/transporter-associated domain-like"/>
    <property type="match status" value="1"/>
</dbReference>
<feature type="domain" description="FAD-binding PCMH-type" evidence="8">
    <location>
        <begin position="45"/>
        <end position="267"/>
    </location>
</feature>
<evidence type="ECO:0000259" key="8">
    <source>
        <dbReference type="PROSITE" id="PS51387"/>
    </source>
</evidence>
<dbReference type="SUPFAM" id="SSF55103">
    <property type="entry name" value="FAD-linked oxidases, C-terminal domain"/>
    <property type="match status" value="1"/>
</dbReference>
<evidence type="ECO:0000256" key="2">
    <source>
        <dbReference type="ARBA" id="ARBA00022630"/>
    </source>
</evidence>
<dbReference type="Pfam" id="PF02913">
    <property type="entry name" value="FAD-oxidase_C"/>
    <property type="match status" value="1"/>
</dbReference>
<dbReference type="GO" id="GO:1903457">
    <property type="term" value="P:lactate catabolic process"/>
    <property type="evidence" value="ECO:0007669"/>
    <property type="project" value="TreeGrafter"/>
</dbReference>
<organism evidence="9 10">
    <name type="scientific">Bosea vaviloviae</name>
    <dbReference type="NCBI Taxonomy" id="1526658"/>
    <lineage>
        <taxon>Bacteria</taxon>
        <taxon>Pseudomonadati</taxon>
        <taxon>Pseudomonadota</taxon>
        <taxon>Alphaproteobacteria</taxon>
        <taxon>Hyphomicrobiales</taxon>
        <taxon>Boseaceae</taxon>
        <taxon>Bosea</taxon>
    </lineage>
</organism>
<dbReference type="SUPFAM" id="SSF46548">
    <property type="entry name" value="alpha-helical ferredoxin"/>
    <property type="match status" value="1"/>
</dbReference>
<dbReference type="InterPro" id="IPR036318">
    <property type="entry name" value="FAD-bd_PCMH-like_sf"/>
</dbReference>
<dbReference type="Gene3D" id="3.30.465.10">
    <property type="match status" value="1"/>
</dbReference>
<keyword evidence="10" id="KW-1185">Reference proteome</keyword>
<dbReference type="InterPro" id="IPR004113">
    <property type="entry name" value="FAD-bd_oxidored_4_C"/>
</dbReference>